<dbReference type="Proteomes" id="UP000887540">
    <property type="component" value="Unplaced"/>
</dbReference>
<accession>A0A914CP20</accession>
<dbReference type="WBParaSite" id="ACRNAN_scaffold129.g17651.t1">
    <property type="protein sequence ID" value="ACRNAN_scaffold129.g17651.t1"/>
    <property type="gene ID" value="ACRNAN_scaffold129.g17651"/>
</dbReference>
<evidence type="ECO:0000313" key="2">
    <source>
        <dbReference type="WBParaSite" id="ACRNAN_scaffold129.g17651.t1"/>
    </source>
</evidence>
<dbReference type="AlphaFoldDB" id="A0A914CP20"/>
<proteinExistence type="predicted"/>
<protein>
    <submittedName>
        <fullName evidence="2">Uncharacterized protein</fullName>
    </submittedName>
</protein>
<organism evidence="1 2">
    <name type="scientific">Acrobeloides nanus</name>
    <dbReference type="NCBI Taxonomy" id="290746"/>
    <lineage>
        <taxon>Eukaryota</taxon>
        <taxon>Metazoa</taxon>
        <taxon>Ecdysozoa</taxon>
        <taxon>Nematoda</taxon>
        <taxon>Chromadorea</taxon>
        <taxon>Rhabditida</taxon>
        <taxon>Tylenchina</taxon>
        <taxon>Cephalobomorpha</taxon>
        <taxon>Cephaloboidea</taxon>
        <taxon>Cephalobidae</taxon>
        <taxon>Acrobeloides</taxon>
    </lineage>
</organism>
<keyword evidence="1" id="KW-1185">Reference proteome</keyword>
<sequence>MNNSHENVKLSSSGNWISSSIIVGSSRSSSSATSVSESPTSNTLYKNWVTSFPSQCLQDETQHSAIQESSIVTSSTNELLIVPPAPLRAIPSPPINTIPIPLTMQPPSSYFSLNTYLI</sequence>
<evidence type="ECO:0000313" key="1">
    <source>
        <dbReference type="Proteomes" id="UP000887540"/>
    </source>
</evidence>
<name>A0A914CP20_9BILA</name>
<reference evidence="2" key="1">
    <citation type="submission" date="2022-11" db="UniProtKB">
        <authorList>
            <consortium name="WormBaseParasite"/>
        </authorList>
    </citation>
    <scope>IDENTIFICATION</scope>
</reference>